<dbReference type="GO" id="GO:0046872">
    <property type="term" value="F:metal ion binding"/>
    <property type="evidence" value="ECO:0007669"/>
    <property type="project" value="UniProtKB-KW"/>
</dbReference>
<dbReference type="InParanoid" id="L0HCM2"/>
<evidence type="ECO:0000256" key="6">
    <source>
        <dbReference type="ARBA" id="ARBA00023004"/>
    </source>
</evidence>
<organism evidence="9 10">
    <name type="scientific">Methanoregula formicica (strain DSM 22288 / NBRC 105244 / SMSP)</name>
    <dbReference type="NCBI Taxonomy" id="593750"/>
    <lineage>
        <taxon>Archaea</taxon>
        <taxon>Methanobacteriati</taxon>
        <taxon>Methanobacteriota</taxon>
        <taxon>Stenosarchaea group</taxon>
        <taxon>Methanomicrobia</taxon>
        <taxon>Methanomicrobiales</taxon>
        <taxon>Methanoregulaceae</taxon>
        <taxon>Methanoregula</taxon>
    </lineage>
</organism>
<dbReference type="STRING" id="593750.Metfor_1453"/>
<keyword evidence="6" id="KW-0408">Iron</keyword>
<evidence type="ECO:0000256" key="7">
    <source>
        <dbReference type="ARBA" id="ARBA00023014"/>
    </source>
</evidence>
<dbReference type="GO" id="GO:0006084">
    <property type="term" value="P:acetyl-CoA metabolic process"/>
    <property type="evidence" value="ECO:0007669"/>
    <property type="project" value="InterPro"/>
</dbReference>
<evidence type="ECO:0000259" key="8">
    <source>
        <dbReference type="Pfam" id="PF19436"/>
    </source>
</evidence>
<dbReference type="Gene3D" id="3.40.1470.10">
    <property type="entry name" value="Bifunctional carbon monoxide dehydrogenase/acetyl-coa synthase(codh/acs), Chain M, domain 5"/>
    <property type="match status" value="1"/>
</dbReference>
<dbReference type="NCBIfam" id="NF040764">
    <property type="entry name" value="CODH_ACS_al_bet"/>
    <property type="match status" value="1"/>
</dbReference>
<dbReference type="KEGG" id="mfo:Metfor_1453"/>
<dbReference type="HOGENOM" id="CLU_378422_0_0_2"/>
<dbReference type="GO" id="GO:0043884">
    <property type="term" value="F:CO-methylating acetyl-CoA synthase activity"/>
    <property type="evidence" value="ECO:0007669"/>
    <property type="project" value="UniProtKB-EC"/>
</dbReference>
<feature type="domain" description="CO dehydrogenase/acetyl-CoA synthase complex beta subunit C-terminal" evidence="8">
    <location>
        <begin position="433"/>
        <end position="676"/>
    </location>
</feature>
<evidence type="ECO:0000256" key="3">
    <source>
        <dbReference type="ARBA" id="ARBA00022596"/>
    </source>
</evidence>
<dbReference type="PANTHER" id="PTHR42281">
    <property type="match status" value="1"/>
</dbReference>
<evidence type="ECO:0000313" key="9">
    <source>
        <dbReference type="EMBL" id="AGB02487.1"/>
    </source>
</evidence>
<dbReference type="GeneID" id="14307842"/>
<keyword evidence="10" id="KW-1185">Reference proteome</keyword>
<sequence>MTDVESAKKHGEEALKTRIASIQKPFSYEETAYHLPISYALTGVAVHDRAAAEDVLKKTANNPIVASECLLAEQTAVQGKEPAPYTGFISDTVIRKLGYSLVDGSILGLALIVGTPKGEGSAAAICRELQEKYMLTFLAGNVVPSLSGAGVKVGLDYRLIPLGSSPFYGIHFVDIVARVAMMFGGVTPGDMHRLLAYAAERAKAIVIVFPGLTDEEIALVDGMRVLGFPILSLGGYENATWVPATPGDVVRQGMELKGIKVNVTAIPIPMSCSPAFEGKSIRKEEMYVEFGGGRSTAFELLRMREPSEIEDGKVTVIGPEIDAMKEGSANPLGIIIEVAGKAMKKDYEPVLERRIHNFVNYGEGSWHVAQRDLIWVRISKEAVAKGVKIEHIGKLLASKFRMDFPQLLDAVAVTLITDPAKVVEAKKEAERVYDERDARIKGMRDSDVNTYYSCTLCQTFAPNHVCVITPERLALCGAISWLDGKIAYEMSPSGANQPIEKGAVINELTGEFEGVNRFVKKASHGEIERCSLYSVMEYPMTCCGCFEAIALMLPEVNGIMVVNREYKGMTPSGMTFSTLAGTIGGGAQTPGFAGISKNYVLSDRFLQGEGGIERLVWMPAALKEELKERLEKKLAERGLTGFLDKVADETTAETIEALMEFLERVGHPALTMKPLV</sequence>
<dbReference type="Gene3D" id="3.40.50.2030">
    <property type="match status" value="1"/>
</dbReference>
<dbReference type="RefSeq" id="WP_015285450.1">
    <property type="nucleotide sequence ID" value="NC_019943.1"/>
</dbReference>
<dbReference type="InterPro" id="IPR016099">
    <property type="entry name" value="Prismane-like_a/b-sand"/>
</dbReference>
<dbReference type="SUPFAM" id="SSF56821">
    <property type="entry name" value="Prismane protein-like"/>
    <property type="match status" value="1"/>
</dbReference>
<dbReference type="Pfam" id="PF03598">
    <property type="entry name" value="CdhC"/>
    <property type="match status" value="1"/>
</dbReference>
<accession>L0HCM2</accession>
<dbReference type="InterPro" id="IPR011254">
    <property type="entry name" value="Prismane-like_sf"/>
</dbReference>
<reference evidence="10" key="1">
    <citation type="submission" date="2011-12" db="EMBL/GenBank/DDBJ databases">
        <title>Complete sequence of Methanoregula formicicum SMSP.</title>
        <authorList>
            <person name="Lucas S."/>
            <person name="Han J."/>
            <person name="Lapidus A."/>
            <person name="Cheng J.-F."/>
            <person name="Goodwin L."/>
            <person name="Pitluck S."/>
            <person name="Peters L."/>
            <person name="Ovchinnikova G."/>
            <person name="Teshima H."/>
            <person name="Detter J.C."/>
            <person name="Han C."/>
            <person name="Tapia R."/>
            <person name="Land M."/>
            <person name="Hauser L."/>
            <person name="Kyrpides N."/>
            <person name="Ivanova N."/>
            <person name="Pagani I."/>
            <person name="Imachi H."/>
            <person name="Tamaki H."/>
            <person name="Sekiguchi Y."/>
            <person name="Kamagata Y."/>
            <person name="Cadillo-Quiroz H."/>
            <person name="Zinder S."/>
            <person name="Liu W.-T."/>
            <person name="Woyke T."/>
        </authorList>
    </citation>
    <scope>NUCLEOTIDE SEQUENCE [LARGE SCALE GENOMIC DNA]</scope>
    <source>
        <strain evidence="10">DSM 22288 / NBRC 105244 / SMSP</strain>
    </source>
</reference>
<keyword evidence="4" id="KW-0808">Transferase</keyword>
<dbReference type="NCBIfam" id="NF007078">
    <property type="entry name" value="PRK09529.1"/>
    <property type="match status" value="1"/>
</dbReference>
<evidence type="ECO:0000256" key="5">
    <source>
        <dbReference type="ARBA" id="ARBA00022723"/>
    </source>
</evidence>
<reference evidence="9 10" key="2">
    <citation type="journal article" date="2014" name="Genome Announc.">
        <title>Complete Genome Sequence of Methanoregula formicica SMSPT, a Mesophilic Hydrogenotrophic Methanogen Isolated from a Methanogenic Upflow Anaerobic Sludge Blanket Reactor.</title>
        <authorList>
            <person name="Yamamoto K."/>
            <person name="Tamaki H."/>
            <person name="Cadillo-Quiroz H."/>
            <person name="Imachi H."/>
            <person name="Kyrpides N."/>
            <person name="Woyke T."/>
            <person name="Goodwin L."/>
            <person name="Zinder S.H."/>
            <person name="Kamagata Y."/>
            <person name="Liu W.T."/>
        </authorList>
    </citation>
    <scope>NUCLEOTIDE SEQUENCE [LARGE SCALE GENOMIC DNA]</scope>
    <source>
        <strain evidence="10">DSM 22288 / NBRC 105244 / SMSP</strain>
    </source>
</reference>
<dbReference type="Gene3D" id="3.30.1650.10">
    <property type="entry name" value="Bifunctional carbon monoxide dehydrogenase/acetyl-coa synthase(codh/acs), Chain M, domain 3"/>
    <property type="match status" value="1"/>
</dbReference>
<dbReference type="GO" id="GO:0043885">
    <property type="term" value="F:anaerobic carbon-monoxide dehydrogenase activity"/>
    <property type="evidence" value="ECO:0007669"/>
    <property type="project" value="InterPro"/>
</dbReference>
<dbReference type="GO" id="GO:0019385">
    <property type="term" value="P:methanogenesis, from acetate"/>
    <property type="evidence" value="ECO:0007669"/>
    <property type="project" value="UniProtKB-UniPathway"/>
</dbReference>
<evidence type="ECO:0000256" key="2">
    <source>
        <dbReference type="ARBA" id="ARBA00012244"/>
    </source>
</evidence>
<dbReference type="GO" id="GO:0051536">
    <property type="term" value="F:iron-sulfur cluster binding"/>
    <property type="evidence" value="ECO:0007669"/>
    <property type="project" value="UniProtKB-KW"/>
</dbReference>
<keyword evidence="5" id="KW-0479">Metal-binding</keyword>
<dbReference type="NCBIfam" id="TIGR00316">
    <property type="entry name" value="cdhC"/>
    <property type="match status" value="1"/>
</dbReference>
<evidence type="ECO:0000256" key="4">
    <source>
        <dbReference type="ARBA" id="ARBA00022679"/>
    </source>
</evidence>
<evidence type="ECO:0000256" key="1">
    <source>
        <dbReference type="ARBA" id="ARBA00004905"/>
    </source>
</evidence>
<keyword evidence="3" id="KW-0533">Nickel</keyword>
<protein>
    <recommendedName>
        <fullName evidence="2">CO-methylating acetyl-CoA synthase</fullName>
        <ecNumber evidence="2">2.3.1.169</ecNumber>
    </recommendedName>
</protein>
<dbReference type="NCBIfam" id="NF003379">
    <property type="entry name" value="PRK04456.1"/>
    <property type="match status" value="1"/>
</dbReference>
<evidence type="ECO:0000313" key="10">
    <source>
        <dbReference type="Proteomes" id="UP000010824"/>
    </source>
</evidence>
<dbReference type="Gene3D" id="3.40.970.20">
    <property type="entry name" value="Carbon monoxide dehydrogenase alpha subunit. Chain D, domain 4"/>
    <property type="match status" value="1"/>
</dbReference>
<keyword evidence="7" id="KW-0411">Iron-sulfur</keyword>
<dbReference type="EC" id="2.3.1.169" evidence="2"/>
<dbReference type="InterPro" id="IPR004461">
    <property type="entry name" value="CO_DH/Ac-CoA_synth_bsu"/>
</dbReference>
<dbReference type="UniPathway" id="UPA00642"/>
<dbReference type="eggNOG" id="arCOG04360">
    <property type="taxonomic scope" value="Archaea"/>
</dbReference>
<comment type="pathway">
    <text evidence="1">One-carbon metabolism; methanogenesis from acetate.</text>
</comment>
<dbReference type="Pfam" id="PF19436">
    <property type="entry name" value="ACS_CODH_B_C"/>
    <property type="match status" value="1"/>
</dbReference>
<dbReference type="OrthoDB" id="69951at2157"/>
<dbReference type="AlphaFoldDB" id="L0HCM2"/>
<dbReference type="PANTHER" id="PTHR42281:SF1">
    <property type="entry name" value="ACETYL-COA DECARBONYLASE_SYNTHASE COMPLEX SUBUNIT BETA 1"/>
    <property type="match status" value="1"/>
</dbReference>
<dbReference type="FunCoup" id="L0HCM2">
    <property type="interactions" value="71"/>
</dbReference>
<name>L0HCM2_METFS</name>
<dbReference type="InterPro" id="IPR038571">
    <property type="entry name" value="CO_DH/Ac-CoA_synth_bsu_3_sf"/>
</dbReference>
<gene>
    <name evidence="9" type="ordered locus">Metfor_1453</name>
</gene>
<dbReference type="EMBL" id="CP003167">
    <property type="protein sequence ID" value="AGB02487.1"/>
    <property type="molecule type" value="Genomic_DNA"/>
</dbReference>
<proteinExistence type="predicted"/>
<dbReference type="Proteomes" id="UP000010824">
    <property type="component" value="Chromosome"/>
</dbReference>
<dbReference type="InterPro" id="IPR045822">
    <property type="entry name" value="ACS_CODH_B_C"/>
</dbReference>